<reference evidence="3 4" key="1">
    <citation type="submission" date="2016-12" db="EMBL/GenBank/DDBJ databases">
        <authorList>
            <person name="Song W.-J."/>
            <person name="Kurnit D.M."/>
        </authorList>
    </citation>
    <scope>NUCLEOTIDE SEQUENCE [LARGE SCALE GENOMIC DNA]</scope>
    <source>
        <strain evidence="3 4">175</strain>
    </source>
</reference>
<dbReference type="InterPro" id="IPR056099">
    <property type="entry name" value="DUF7682"/>
</dbReference>
<name>A0A1Y6D814_9GAMM</name>
<evidence type="ECO:0000313" key="3">
    <source>
        <dbReference type="EMBL" id="SMF95965.1"/>
    </source>
</evidence>
<gene>
    <name evidence="3" type="ORF">SAMN02949497_3343</name>
</gene>
<dbReference type="InterPro" id="IPR056925">
    <property type="entry name" value="ParE-like"/>
</dbReference>
<dbReference type="RefSeq" id="WP_125468985.1">
    <property type="nucleotide sequence ID" value="NZ_FXAM01000001.1"/>
</dbReference>
<dbReference type="EMBL" id="FXAM01000001">
    <property type="protein sequence ID" value="SMF95965.1"/>
    <property type="molecule type" value="Genomic_DNA"/>
</dbReference>
<evidence type="ECO:0000313" key="4">
    <source>
        <dbReference type="Proteomes" id="UP000192923"/>
    </source>
</evidence>
<dbReference type="OrthoDB" id="5624694at2"/>
<feature type="domain" description="DUF7682" evidence="1">
    <location>
        <begin position="4"/>
        <end position="26"/>
    </location>
</feature>
<evidence type="ECO:0000259" key="2">
    <source>
        <dbReference type="Pfam" id="PF24732"/>
    </source>
</evidence>
<feature type="domain" description="ParE-like toxin" evidence="2">
    <location>
        <begin position="56"/>
        <end position="123"/>
    </location>
</feature>
<keyword evidence="4" id="KW-1185">Reference proteome</keyword>
<dbReference type="Pfam" id="PF24732">
    <property type="entry name" value="ParE_like"/>
    <property type="match status" value="1"/>
</dbReference>
<proteinExistence type="predicted"/>
<sequence length="131" mass="15070">MPVRKKTFSCGHNGKGRFCHRCASEEQRKHAMLQAKTQRIQRLAQAPIPLDDLPPEIAEKTLEMIASLQHGASYMDFMGKRMKNMGQRHIISIPIGRRYRLICKDDHGPLEFIEAISHEEYNNRLSGNGWV</sequence>
<accession>A0A1Y6D814</accession>
<evidence type="ECO:0000259" key="1">
    <source>
        <dbReference type="Pfam" id="PF24730"/>
    </source>
</evidence>
<dbReference type="Proteomes" id="UP000192923">
    <property type="component" value="Unassembled WGS sequence"/>
</dbReference>
<dbReference type="Pfam" id="PF24730">
    <property type="entry name" value="DUF7682"/>
    <property type="match status" value="1"/>
</dbReference>
<protein>
    <submittedName>
        <fullName evidence="3">Uncharacterized protein</fullName>
    </submittedName>
</protein>
<organism evidence="3 4">
    <name type="scientific">Methylomagnum ishizawai</name>
    <dbReference type="NCBI Taxonomy" id="1760988"/>
    <lineage>
        <taxon>Bacteria</taxon>
        <taxon>Pseudomonadati</taxon>
        <taxon>Pseudomonadota</taxon>
        <taxon>Gammaproteobacteria</taxon>
        <taxon>Methylococcales</taxon>
        <taxon>Methylococcaceae</taxon>
        <taxon>Methylomagnum</taxon>
    </lineage>
</organism>
<dbReference type="AlphaFoldDB" id="A0A1Y6D814"/>